<dbReference type="Proteomes" id="UP001498421">
    <property type="component" value="Unassembled WGS sequence"/>
</dbReference>
<dbReference type="EMBL" id="JAZAVK010000131">
    <property type="protein sequence ID" value="KAK7420696.1"/>
    <property type="molecule type" value="Genomic_DNA"/>
</dbReference>
<gene>
    <name evidence="1" type="ORF">QQZ08_010277</name>
</gene>
<evidence type="ECO:0000313" key="1">
    <source>
        <dbReference type="EMBL" id="KAK7420696.1"/>
    </source>
</evidence>
<comment type="caution">
    <text evidence="1">The sequence shown here is derived from an EMBL/GenBank/DDBJ whole genome shotgun (WGS) entry which is preliminary data.</text>
</comment>
<organism evidence="1 2">
    <name type="scientific">Neonectria magnoliae</name>
    <dbReference type="NCBI Taxonomy" id="2732573"/>
    <lineage>
        <taxon>Eukaryota</taxon>
        <taxon>Fungi</taxon>
        <taxon>Dikarya</taxon>
        <taxon>Ascomycota</taxon>
        <taxon>Pezizomycotina</taxon>
        <taxon>Sordariomycetes</taxon>
        <taxon>Hypocreomycetidae</taxon>
        <taxon>Hypocreales</taxon>
        <taxon>Nectriaceae</taxon>
        <taxon>Neonectria</taxon>
    </lineage>
</organism>
<keyword evidence="2" id="KW-1185">Reference proteome</keyword>
<protein>
    <submittedName>
        <fullName evidence="1">Uncharacterized protein</fullName>
    </submittedName>
</protein>
<accession>A0ABR1HHM7</accession>
<reference evidence="1 2" key="1">
    <citation type="journal article" date="2025" name="Microbiol. Resour. Announc.">
        <title>Draft genome sequences for Neonectria magnoliae and Neonectria punicea, canker pathogens of Liriodendron tulipifera and Acer saccharum in West Virginia.</title>
        <authorList>
            <person name="Petronek H.M."/>
            <person name="Kasson M.T."/>
            <person name="Metheny A.M."/>
            <person name="Stauder C.M."/>
            <person name="Lovett B."/>
            <person name="Lynch S.C."/>
            <person name="Garnas J.R."/>
            <person name="Kasson L.R."/>
            <person name="Stajich J.E."/>
        </authorList>
    </citation>
    <scope>NUCLEOTIDE SEQUENCE [LARGE SCALE GENOMIC DNA]</scope>
    <source>
        <strain evidence="1 2">NRRL 64651</strain>
    </source>
</reference>
<proteinExistence type="predicted"/>
<sequence>MARIFEMIDLEAPRELQELWQLGFTIYRTHYSPEHWDMLLDDLKRQTDMGAAYYLGFYQNQDEYRDDLKRLKKLFRLDPRQDPSLLDGLDIRQLREAYLNEHPTGKRLWQDAFSATLLSPTRQCSKSLPMVILLSS</sequence>
<evidence type="ECO:0000313" key="2">
    <source>
        <dbReference type="Proteomes" id="UP001498421"/>
    </source>
</evidence>
<name>A0ABR1HHM7_9HYPO</name>